<dbReference type="InterPro" id="IPR001060">
    <property type="entry name" value="FCH_dom"/>
</dbReference>
<evidence type="ECO:0000313" key="6">
    <source>
        <dbReference type="Proteomes" id="UP000654370"/>
    </source>
</evidence>
<dbReference type="AlphaFoldDB" id="A0A8H7UE73"/>
<dbReference type="GO" id="GO:0009898">
    <property type="term" value="C:cytoplasmic side of plasma membrane"/>
    <property type="evidence" value="ECO:0007669"/>
    <property type="project" value="TreeGrafter"/>
</dbReference>
<dbReference type="Proteomes" id="UP000654370">
    <property type="component" value="Unassembled WGS sequence"/>
</dbReference>
<dbReference type="Gene3D" id="1.20.1270.60">
    <property type="entry name" value="Arfaptin homology (AH) domain/BAR domain"/>
    <property type="match status" value="1"/>
</dbReference>
<feature type="domain" description="FCH" evidence="4">
    <location>
        <begin position="6"/>
        <end position="80"/>
    </location>
</feature>
<dbReference type="Pfam" id="PF00611">
    <property type="entry name" value="FCH"/>
    <property type="match status" value="1"/>
</dbReference>
<evidence type="ECO:0000259" key="4">
    <source>
        <dbReference type="Pfam" id="PF00611"/>
    </source>
</evidence>
<keyword evidence="3" id="KW-0597">Phosphoprotein</keyword>
<keyword evidence="6" id="KW-1185">Reference proteome</keyword>
<dbReference type="EMBL" id="JAEPQZ010000004">
    <property type="protein sequence ID" value="KAG2182406.1"/>
    <property type="molecule type" value="Genomic_DNA"/>
</dbReference>
<feature type="non-terminal residue" evidence="5">
    <location>
        <position position="1"/>
    </location>
</feature>
<gene>
    <name evidence="5" type="ORF">INT43_007336</name>
</gene>
<dbReference type="PANTHER" id="PTHR23065:SF7">
    <property type="entry name" value="NOSTRIN, ISOFORM H"/>
    <property type="match status" value="1"/>
</dbReference>
<dbReference type="GO" id="GO:0005543">
    <property type="term" value="F:phospholipid binding"/>
    <property type="evidence" value="ECO:0007669"/>
    <property type="project" value="TreeGrafter"/>
</dbReference>
<evidence type="ECO:0000256" key="2">
    <source>
        <dbReference type="ARBA" id="ARBA00022490"/>
    </source>
</evidence>
<dbReference type="OrthoDB" id="27823at2759"/>
<reference evidence="5" key="1">
    <citation type="submission" date="2020-12" db="EMBL/GenBank/DDBJ databases">
        <title>Metabolic potential, ecology and presence of endohyphal bacteria is reflected in genomic diversity of Mucoromycotina.</title>
        <authorList>
            <person name="Muszewska A."/>
            <person name="Okrasinska A."/>
            <person name="Steczkiewicz K."/>
            <person name="Drgas O."/>
            <person name="Orlowska M."/>
            <person name="Perlinska-Lenart U."/>
            <person name="Aleksandrzak-Piekarczyk T."/>
            <person name="Szatraj K."/>
            <person name="Zielenkiewicz U."/>
            <person name="Pilsyk S."/>
            <person name="Malc E."/>
            <person name="Mieczkowski P."/>
            <person name="Kruszewska J.S."/>
            <person name="Biernat P."/>
            <person name="Pawlowska J."/>
        </authorList>
    </citation>
    <scope>NUCLEOTIDE SEQUENCE</scope>
    <source>
        <strain evidence="5">WA0000067209</strain>
    </source>
</reference>
<comment type="caution">
    <text evidence="5">The sequence shown here is derived from an EMBL/GenBank/DDBJ whole genome shotgun (WGS) entry which is preliminary data.</text>
</comment>
<keyword evidence="2" id="KW-0963">Cytoplasm</keyword>
<dbReference type="GO" id="GO:0120104">
    <property type="term" value="C:mitotic actomyosin contractile ring, proximal layer"/>
    <property type="evidence" value="ECO:0007669"/>
    <property type="project" value="TreeGrafter"/>
</dbReference>
<protein>
    <recommendedName>
        <fullName evidence="4">FCH domain-containing protein</fullName>
    </recommendedName>
</protein>
<name>A0A8H7UE73_MORIS</name>
<accession>A0A8H7UE73</accession>
<evidence type="ECO:0000256" key="1">
    <source>
        <dbReference type="ARBA" id="ARBA00004496"/>
    </source>
</evidence>
<sequence>GRDDIGYEVLTSKMSNAKKTCEDLKALYNLKTTLHDELGRKLLKHARMGIGRDETGRSSSTLRDLLETARKEVELNAVAHIDLSLKIRNSLELPLENFILEQKDKRKLVSQCVQTTVDKAHRNKQLHSAYVTKAKEKYDSECSKQSNIEGQISSALPRDADRLKNKLDRCRAEVETLDSEYHTACLKLTEATAIWNAEWKIACDVSQPWL</sequence>
<dbReference type="InterPro" id="IPR027267">
    <property type="entry name" value="AH/BAR_dom_sf"/>
</dbReference>
<comment type="subcellular location">
    <subcellularLocation>
        <location evidence="1">Cytoplasm</location>
    </subcellularLocation>
</comment>
<evidence type="ECO:0000313" key="5">
    <source>
        <dbReference type="EMBL" id="KAG2182406.1"/>
    </source>
</evidence>
<evidence type="ECO:0000256" key="3">
    <source>
        <dbReference type="ARBA" id="ARBA00022553"/>
    </source>
</evidence>
<organism evidence="5 6">
    <name type="scientific">Mortierella isabellina</name>
    <name type="common">Filamentous fungus</name>
    <name type="synonym">Umbelopsis isabellina</name>
    <dbReference type="NCBI Taxonomy" id="91625"/>
    <lineage>
        <taxon>Eukaryota</taxon>
        <taxon>Fungi</taxon>
        <taxon>Fungi incertae sedis</taxon>
        <taxon>Mucoromycota</taxon>
        <taxon>Mucoromycotina</taxon>
        <taxon>Umbelopsidomycetes</taxon>
        <taxon>Umbelopsidales</taxon>
        <taxon>Umbelopsidaceae</taxon>
        <taxon>Umbelopsis</taxon>
    </lineage>
</organism>
<dbReference type="PANTHER" id="PTHR23065">
    <property type="entry name" value="PROLINE-SERINE-THREONINE PHOSPHATASE INTERACTING PROTEIN 1"/>
    <property type="match status" value="1"/>
</dbReference>
<dbReference type="GO" id="GO:0007010">
    <property type="term" value="P:cytoskeleton organization"/>
    <property type="evidence" value="ECO:0007669"/>
    <property type="project" value="TreeGrafter"/>
</dbReference>
<proteinExistence type="predicted"/>
<dbReference type="SUPFAM" id="SSF103657">
    <property type="entry name" value="BAR/IMD domain-like"/>
    <property type="match status" value="1"/>
</dbReference>